<feature type="compositionally biased region" description="Polar residues" evidence="1">
    <location>
        <begin position="563"/>
        <end position="580"/>
    </location>
</feature>
<protein>
    <recommendedName>
        <fullName evidence="4">Reverse transcriptase domain-containing protein</fullName>
    </recommendedName>
</protein>
<proteinExistence type="predicted"/>
<comment type="caution">
    <text evidence="2">The sequence shown here is derived from an EMBL/GenBank/DDBJ whole genome shotgun (WGS) entry which is preliminary data.</text>
</comment>
<evidence type="ECO:0000313" key="3">
    <source>
        <dbReference type="Proteomes" id="UP001057375"/>
    </source>
</evidence>
<feature type="region of interest" description="Disordered" evidence="1">
    <location>
        <begin position="496"/>
        <end position="586"/>
    </location>
</feature>
<dbReference type="EMBL" id="BQXS01010975">
    <property type="protein sequence ID" value="GKT35370.1"/>
    <property type="molecule type" value="Genomic_DNA"/>
</dbReference>
<feature type="region of interest" description="Disordered" evidence="1">
    <location>
        <begin position="152"/>
        <end position="245"/>
    </location>
</feature>
<evidence type="ECO:0000256" key="1">
    <source>
        <dbReference type="SAM" id="MobiDB-lite"/>
    </source>
</evidence>
<name>A0ABQ5KSC7_9EUKA</name>
<accession>A0ABQ5KSC7</accession>
<gene>
    <name evidence="2" type="ORF">ADUPG1_008543</name>
</gene>
<evidence type="ECO:0000313" key="2">
    <source>
        <dbReference type="EMBL" id="GKT35370.1"/>
    </source>
</evidence>
<feature type="compositionally biased region" description="Basic and acidic residues" evidence="1">
    <location>
        <begin position="219"/>
        <end position="230"/>
    </location>
</feature>
<organism evidence="2 3">
    <name type="scientific">Aduncisulcus paluster</name>
    <dbReference type="NCBI Taxonomy" id="2918883"/>
    <lineage>
        <taxon>Eukaryota</taxon>
        <taxon>Metamonada</taxon>
        <taxon>Carpediemonas-like organisms</taxon>
        <taxon>Aduncisulcus</taxon>
    </lineage>
</organism>
<keyword evidence="3" id="KW-1185">Reference proteome</keyword>
<evidence type="ECO:0008006" key="4">
    <source>
        <dbReference type="Google" id="ProtNLM"/>
    </source>
</evidence>
<dbReference type="Proteomes" id="UP001057375">
    <property type="component" value="Unassembled WGS sequence"/>
</dbReference>
<reference evidence="2" key="1">
    <citation type="submission" date="2022-03" db="EMBL/GenBank/DDBJ databases">
        <title>Draft genome sequence of Aduncisulcus paluster, a free-living microaerophilic Fornicata.</title>
        <authorList>
            <person name="Yuyama I."/>
            <person name="Kume K."/>
            <person name="Tamura T."/>
            <person name="Inagaki Y."/>
            <person name="Hashimoto T."/>
        </authorList>
    </citation>
    <scope>NUCLEOTIDE SEQUENCE</scope>
    <source>
        <strain evidence="2">NY0171</strain>
    </source>
</reference>
<sequence length="692" mass="76254">MVASILPEFGLELNCDKTIYVPLAPGALPATTEEDDFVVERCHDVMGVSISSDEEIASQAALKIEIPSTRLALPLEKGGLRCHMPLYDRDTLKLRSLKHLARDVRGVFPSGIGAFLKNLQASDPSKHFMDLLHTAAWVEFLLSDPGFVDTSQEMEHDETRDENEDENEVQSPATSGEQSEIMTGPPGLDVENDVSSSGQDSHHSSPPDPPGEGTSTIVRDSHIETVSGDRLKRRSWSGTETERPDFSFMEDGGQRFESTIGKLRELQHEWLQKETVRLINESDLPARDKASAINTIPQAGTKFHPICHYLKRNPTRIFKLSNLHFRALIKSFTGTGLSYISLDTCPHCHAKNPSARHGEVCTGAAKGAWIRWHNYVVKALAEFMDTVGGLETFIETKPSLDPDKVYKRPDILAVDLGKNSDLIQTVFDVQITANSRLIDKARNPSTDLTYHKSDTQRYRVTDISEDKKLKDYKNYRDQISDTSSLVPASAIQVGDLPDRAQDTPGSCDAPIVPDSSIGGNGSGLDTSSPMEPSHNPNSDEDSGGGPDPGQPTLTEREAENRQRVGSPSASQDSQGSNHNGSSRKRPVVHVDLRSLIGKRFNIIPFVLSSSGVMGRRAASFLGKFIFDYGKKSVRVFVPNGAQVLFMSHLSRLLMRLAMAIAGRGAECDLSVITRHNNVNGFSRFRERDKWAI</sequence>
<feature type="compositionally biased region" description="Polar residues" evidence="1">
    <location>
        <begin position="169"/>
        <end position="181"/>
    </location>
</feature>